<dbReference type="Pfam" id="PF00397">
    <property type="entry name" value="WW"/>
    <property type="match status" value="1"/>
</dbReference>
<dbReference type="InterPro" id="IPR057971">
    <property type="entry name" value="PKHA4-7_TBCA"/>
</dbReference>
<feature type="compositionally biased region" description="Basic residues" evidence="1">
    <location>
        <begin position="458"/>
        <end position="476"/>
    </location>
</feature>
<feature type="compositionally biased region" description="Basic and acidic residues" evidence="1">
    <location>
        <begin position="513"/>
        <end position="522"/>
    </location>
</feature>
<dbReference type="FunFam" id="2.30.29.30:FF:000083">
    <property type="entry name" value="Pleckstrin homology domain-containing family A member 5"/>
    <property type="match status" value="1"/>
</dbReference>
<reference evidence="4" key="1">
    <citation type="submission" date="2020-04" db="EMBL/GenBank/DDBJ databases">
        <authorList>
            <person name="Neveu A P."/>
        </authorList>
    </citation>
    <scope>NUCLEOTIDE SEQUENCE</scope>
    <source>
        <tissue evidence="4">Whole embryo</tissue>
    </source>
</reference>
<dbReference type="SMART" id="SM00233">
    <property type="entry name" value="PH"/>
    <property type="match status" value="1"/>
</dbReference>
<evidence type="ECO:0000256" key="1">
    <source>
        <dbReference type="SAM" id="MobiDB-lite"/>
    </source>
</evidence>
<feature type="compositionally biased region" description="Basic residues" evidence="1">
    <location>
        <begin position="69"/>
        <end position="79"/>
    </location>
</feature>
<gene>
    <name evidence="4" type="primary">Plekha7</name>
</gene>
<dbReference type="Pfam" id="PF00169">
    <property type="entry name" value="PH"/>
    <property type="match status" value="1"/>
</dbReference>
<feature type="compositionally biased region" description="Polar residues" evidence="1">
    <location>
        <begin position="613"/>
        <end position="622"/>
    </location>
</feature>
<feature type="compositionally biased region" description="Basic and acidic residues" evidence="1">
    <location>
        <begin position="80"/>
        <end position="92"/>
    </location>
</feature>
<feature type="region of interest" description="Disordered" evidence="1">
    <location>
        <begin position="807"/>
        <end position="878"/>
    </location>
</feature>
<feature type="compositionally biased region" description="Low complexity" evidence="1">
    <location>
        <begin position="857"/>
        <end position="868"/>
    </location>
</feature>
<dbReference type="PROSITE" id="PS01159">
    <property type="entry name" value="WW_DOMAIN_1"/>
    <property type="match status" value="1"/>
</dbReference>
<evidence type="ECO:0000259" key="2">
    <source>
        <dbReference type="PROSITE" id="PS50003"/>
    </source>
</evidence>
<feature type="region of interest" description="Disordered" evidence="1">
    <location>
        <begin position="222"/>
        <end position="399"/>
    </location>
</feature>
<feature type="compositionally biased region" description="Low complexity" evidence="1">
    <location>
        <begin position="312"/>
        <end position="327"/>
    </location>
</feature>
<feature type="region of interest" description="Disordered" evidence="1">
    <location>
        <begin position="415"/>
        <end position="483"/>
    </location>
</feature>
<dbReference type="PANTHER" id="PTHR12752:SF9">
    <property type="entry name" value="KRAMER, ISOFORM I"/>
    <property type="match status" value="1"/>
</dbReference>
<accession>A0A6F9DPL5</accession>
<dbReference type="EMBL" id="LR789076">
    <property type="protein sequence ID" value="CAB3264938.1"/>
    <property type="molecule type" value="mRNA"/>
</dbReference>
<dbReference type="InterPro" id="IPR040392">
    <property type="entry name" value="PKHA4-7_PH"/>
</dbReference>
<dbReference type="InterPro" id="IPR001849">
    <property type="entry name" value="PH_domain"/>
</dbReference>
<feature type="compositionally biased region" description="Low complexity" evidence="1">
    <location>
        <begin position="222"/>
        <end position="233"/>
    </location>
</feature>
<dbReference type="Pfam" id="PF25541">
    <property type="entry name" value="TBCA_PH"/>
    <property type="match status" value="1"/>
</dbReference>
<name>A0A6F9DPL5_9ASCI</name>
<feature type="region of interest" description="Disordered" evidence="1">
    <location>
        <begin position="502"/>
        <end position="625"/>
    </location>
</feature>
<feature type="compositionally biased region" description="Low complexity" evidence="1">
    <location>
        <begin position="557"/>
        <end position="578"/>
    </location>
</feature>
<evidence type="ECO:0000313" key="4">
    <source>
        <dbReference type="EMBL" id="CAB3264938.1"/>
    </source>
</evidence>
<feature type="region of interest" description="Disordered" evidence="1">
    <location>
        <begin position="50"/>
        <end position="103"/>
    </location>
</feature>
<dbReference type="CDD" id="cd13248">
    <property type="entry name" value="PH_PEPP1_2_3"/>
    <property type="match status" value="1"/>
</dbReference>
<evidence type="ECO:0000259" key="3">
    <source>
        <dbReference type="PROSITE" id="PS50020"/>
    </source>
</evidence>
<dbReference type="InterPro" id="IPR036020">
    <property type="entry name" value="WW_dom_sf"/>
</dbReference>
<organism evidence="4">
    <name type="scientific">Phallusia mammillata</name>
    <dbReference type="NCBI Taxonomy" id="59560"/>
    <lineage>
        <taxon>Eukaryota</taxon>
        <taxon>Metazoa</taxon>
        <taxon>Chordata</taxon>
        <taxon>Tunicata</taxon>
        <taxon>Ascidiacea</taxon>
        <taxon>Phlebobranchia</taxon>
        <taxon>Ascidiidae</taxon>
        <taxon>Phallusia</taxon>
    </lineage>
</organism>
<dbReference type="PROSITE" id="PS50003">
    <property type="entry name" value="PH_DOMAIN"/>
    <property type="match status" value="1"/>
</dbReference>
<dbReference type="Gene3D" id="2.30.29.30">
    <property type="entry name" value="Pleckstrin-homology domain (PH domain)/Phosphotyrosine-binding domain (PTB)"/>
    <property type="match status" value="1"/>
</dbReference>
<feature type="compositionally biased region" description="Polar residues" evidence="1">
    <location>
        <begin position="814"/>
        <end position="832"/>
    </location>
</feature>
<dbReference type="Gene3D" id="2.20.70.10">
    <property type="match status" value="1"/>
</dbReference>
<sequence length="1148" mass="130272">MTGFQRTLDLPSGWERGFAPDGPMYFINHNERTTTFNHPNEVENAAVEDTTLKKKKRRPSFTETLTRPIFRRSSSKNHKMKVEKQEPKEKRPSSARRSSQSLNKAIKMTVVRRDPKSVVTKSGWLYKQDSSGMGGMKIWRKRWFVLSDFCLFYYKDSKEEEVLGSIVLPSYDISTATPSDKINRKYTFKIEHQGMRTYYISAESYKDMAEWVSLLSNTCLAQSSPSKSGSRKSQQAKEAQQADESDFGFNTKPKAEEPQSPTPPVQKQVANGNNNNAKHSTSSTPSEPHQQQFPRQQSRNSQQSRSSHRTRSSNSSRTPTTSNTTPSVEQRRRNTSEPPPARHQHHQHHHYPQQHDPRTAMINNYDQHVPAYGHRNGDIPYADAVSPDGRRGTTGRVQRHESMTKLGNWVMNQKQRQTSTNTLNSQRRPAYDTASEMSSVSSANRKNGYFYQPTNTHRTGRSAHHHHPPSSGKRYKSGSYNDYMDPTEVASSIMSVPPMFRNNRVMSLPRPRSTQELDDRSSSRRKRIQNSKSTSYLEPDVARQPVRTKSDHNLPQNSTNSPPSYRSSSQRTPSSVNTPRRAGDDVFSPPLSDSSYPNSHQFQFEPLSKHDPYSQTKGSTPPSGYEIRQMDVKGKQGQLRAFAVSMKQPDVIPSKATQNLSNNFEKLSTNETDIQSKLDRLNELDNTLSNLTQEISNLQKNKMRLESSLLRARSSFSGEGSAVELEHKLSKVKSQLSESASRLKDMSKENEEFEREVRKHKTRLLEQLNRGQSVSPSTESQRQLEWELGKVQLMMENLNRNKIGLDTNLEGFRDQQSTSPTSTVGRNSSTKSSEARSPRNVKRISTERRSSGRGFSHMRSASSSSSLSHDGKYHTLPAHGVSHATSVDSLTAATLMRTSRPSSARSSNLHRTKSAAERLLVGSHGNLSSQDPDEIKRIQRELNQNRRRTLTNDFTRRHTSPRYYHHDTHMQVGIDVQMAIKHHRMPKVLQRAKREMQRAEAEKPPKRVVEGFDIDTFEHDAIHPDDPMNDYDVVDGDVMNGLPSPHREEDLEPQDLELDLNVTHQLITPDKVEIPDRYVEYEDVILTPEQEKVKRRKIRAIEDMLARSGQPASRPTVHLAAALAAEAGTVARAVAFQAQSKAIEPSLV</sequence>
<feature type="compositionally biased region" description="Polar residues" evidence="1">
    <location>
        <begin position="435"/>
        <end position="445"/>
    </location>
</feature>
<feature type="domain" description="PH" evidence="2">
    <location>
        <begin position="118"/>
        <end position="220"/>
    </location>
</feature>
<dbReference type="InterPro" id="IPR011993">
    <property type="entry name" value="PH-like_dom_sf"/>
</dbReference>
<dbReference type="PROSITE" id="PS50020">
    <property type="entry name" value="WW_DOMAIN_2"/>
    <property type="match status" value="1"/>
</dbReference>
<feature type="compositionally biased region" description="Polar residues" evidence="1">
    <location>
        <begin position="268"/>
        <end position="289"/>
    </location>
</feature>
<dbReference type="AlphaFoldDB" id="A0A6F9DPL5"/>
<protein>
    <submittedName>
        <fullName evidence="4">Pleckstrin homology domain-containing family A member 7-like</fullName>
    </submittedName>
</protein>
<feature type="compositionally biased region" description="Polar residues" evidence="1">
    <location>
        <begin position="415"/>
        <end position="427"/>
    </location>
</feature>
<dbReference type="SUPFAM" id="SSF51045">
    <property type="entry name" value="WW domain"/>
    <property type="match status" value="1"/>
</dbReference>
<dbReference type="CDD" id="cd00201">
    <property type="entry name" value="WW"/>
    <property type="match status" value="1"/>
</dbReference>
<feature type="domain" description="WW" evidence="3">
    <location>
        <begin position="8"/>
        <end position="41"/>
    </location>
</feature>
<proteinExistence type="evidence at transcript level"/>
<feature type="compositionally biased region" description="Low complexity" evidence="1">
    <location>
        <begin position="290"/>
        <end position="305"/>
    </location>
</feature>
<dbReference type="PANTHER" id="PTHR12752">
    <property type="entry name" value="PHOSPHOINOSITOL 3-PHOSPHATE-BINDING PROTEIN"/>
    <property type="match status" value="1"/>
</dbReference>
<feature type="compositionally biased region" description="Polar residues" evidence="1">
    <location>
        <begin position="591"/>
        <end position="602"/>
    </location>
</feature>
<dbReference type="InterPro" id="IPR001202">
    <property type="entry name" value="WW_dom"/>
</dbReference>
<dbReference type="SMART" id="SM00456">
    <property type="entry name" value="WW"/>
    <property type="match status" value="1"/>
</dbReference>
<dbReference type="SUPFAM" id="SSF50729">
    <property type="entry name" value="PH domain-like"/>
    <property type="match status" value="1"/>
</dbReference>
<feature type="compositionally biased region" description="Basic residues" evidence="1">
    <location>
        <begin position="342"/>
        <end position="352"/>
    </location>
</feature>